<keyword evidence="2" id="KW-0229">DNA integration</keyword>
<comment type="caution">
    <text evidence="8">The sequence shown here is derived from an EMBL/GenBank/DDBJ whole genome shotgun (WGS) entry which is preliminary data.</text>
</comment>
<dbReference type="PROSITE" id="PS51898">
    <property type="entry name" value="TYR_RECOMBINASE"/>
    <property type="match status" value="1"/>
</dbReference>
<dbReference type="GO" id="GO:0015074">
    <property type="term" value="P:DNA integration"/>
    <property type="evidence" value="ECO:0007669"/>
    <property type="project" value="UniProtKB-KW"/>
</dbReference>
<evidence type="ECO:0000313" key="9">
    <source>
        <dbReference type="Proteomes" id="UP000070319"/>
    </source>
</evidence>
<dbReference type="InterPro" id="IPR013762">
    <property type="entry name" value="Integrase-like_cat_sf"/>
</dbReference>
<keyword evidence="3 5" id="KW-0238">DNA-binding</keyword>
<organism evidence="8">
    <name type="scientific">Bacteroides intestinalis</name>
    <dbReference type="NCBI Taxonomy" id="329854"/>
    <lineage>
        <taxon>Bacteria</taxon>
        <taxon>Pseudomonadati</taxon>
        <taxon>Bacteroidota</taxon>
        <taxon>Bacteroidia</taxon>
        <taxon>Bacteroidales</taxon>
        <taxon>Bacteroidaceae</taxon>
        <taxon>Bacteroides</taxon>
    </lineage>
</organism>
<dbReference type="CDD" id="cd00397">
    <property type="entry name" value="DNA_BRE_C"/>
    <property type="match status" value="1"/>
</dbReference>
<evidence type="ECO:0000313" key="8">
    <source>
        <dbReference type="EMBL" id="KXT41664.1"/>
    </source>
</evidence>
<dbReference type="GO" id="GO:0006310">
    <property type="term" value="P:DNA recombination"/>
    <property type="evidence" value="ECO:0007669"/>
    <property type="project" value="UniProtKB-KW"/>
</dbReference>
<dbReference type="Pfam" id="PF00589">
    <property type="entry name" value="Phage_integrase"/>
    <property type="match status" value="1"/>
</dbReference>
<sequence>MTNMARKRSLIILPKLKNCGGDLSKKWYVEYSCRDPQTNEMKRFRHYDGFAELETVQEREAYAEKIISEIKLKLEKGEDPFSERKVTYQDELIYQAAAARWGNQREGIINIRTYLSDFLLMKKAEVSHSTYQTYCSKLRIFCEWMELQGYAEKHVRCICQDQIHKFFYYIAGENHASRRTVLKYKQLLHTFFDFLMKTKEVITVNPISNIPQLGEKRDEAARPIPDKDRKKLIEYMEEHDPQLLLVCQLEYYCAIRPNECRQLLIRDINLETATITVRQDISKNGLTETVNIPRQLYEYLENILRIGGYPEDWYLFSRDDMPGMYKLGKNTFRYRFNRIRKILGLSERYKLYSFKHTGGVKLVNAGVNTWELQRHFRHKSIDTTEKYVKRNFGVQSKLIRDDFPDM</sequence>
<protein>
    <submittedName>
        <fullName evidence="8">Site-specific recombinase, phage integrase family</fullName>
    </submittedName>
</protein>
<dbReference type="Proteomes" id="UP000070319">
    <property type="component" value="Unassembled WGS sequence"/>
</dbReference>
<evidence type="ECO:0000259" key="6">
    <source>
        <dbReference type="PROSITE" id="PS51898"/>
    </source>
</evidence>
<dbReference type="PANTHER" id="PTHR30349">
    <property type="entry name" value="PHAGE INTEGRASE-RELATED"/>
    <property type="match status" value="1"/>
</dbReference>
<dbReference type="PANTHER" id="PTHR30349:SF64">
    <property type="entry name" value="PROPHAGE INTEGRASE INTD-RELATED"/>
    <property type="match status" value="1"/>
</dbReference>
<dbReference type="AlphaFoldDB" id="A0A139KR38"/>
<dbReference type="Gene3D" id="1.10.150.130">
    <property type="match status" value="1"/>
</dbReference>
<proteinExistence type="inferred from homology"/>
<dbReference type="InterPro" id="IPR044068">
    <property type="entry name" value="CB"/>
</dbReference>
<feature type="domain" description="Core-binding (CB)" evidence="7">
    <location>
        <begin position="109"/>
        <end position="196"/>
    </location>
</feature>
<dbReference type="EMBL" id="LTDF01000170">
    <property type="protein sequence ID" value="KXT41664.1"/>
    <property type="molecule type" value="Genomic_DNA"/>
</dbReference>
<evidence type="ECO:0000256" key="5">
    <source>
        <dbReference type="PROSITE-ProRule" id="PRU01248"/>
    </source>
</evidence>
<dbReference type="InterPro" id="IPR010998">
    <property type="entry name" value="Integrase_recombinase_N"/>
</dbReference>
<dbReference type="GO" id="GO:0003677">
    <property type="term" value="F:DNA binding"/>
    <property type="evidence" value="ECO:0007669"/>
    <property type="project" value="UniProtKB-UniRule"/>
</dbReference>
<feature type="domain" description="Tyr recombinase" evidence="6">
    <location>
        <begin position="219"/>
        <end position="400"/>
    </location>
</feature>
<evidence type="ECO:0000259" key="7">
    <source>
        <dbReference type="PROSITE" id="PS51900"/>
    </source>
</evidence>
<dbReference type="PATRIC" id="fig|329854.7.peg.4929"/>
<evidence type="ECO:0000256" key="1">
    <source>
        <dbReference type="ARBA" id="ARBA00008857"/>
    </source>
</evidence>
<reference evidence="8 9" key="1">
    <citation type="submission" date="2016-02" db="EMBL/GenBank/DDBJ databases">
        <authorList>
            <person name="Wen L."/>
            <person name="He K."/>
            <person name="Yang H."/>
        </authorList>
    </citation>
    <scope>NUCLEOTIDE SEQUENCE [LARGE SCALE GENOMIC DNA]</scope>
    <source>
        <strain evidence="8 9">KLE1704</strain>
    </source>
</reference>
<dbReference type="InterPro" id="IPR002104">
    <property type="entry name" value="Integrase_catalytic"/>
</dbReference>
<keyword evidence="4" id="KW-0233">DNA recombination</keyword>
<accession>A0A139KR38</accession>
<evidence type="ECO:0000256" key="2">
    <source>
        <dbReference type="ARBA" id="ARBA00022908"/>
    </source>
</evidence>
<comment type="similarity">
    <text evidence="1">Belongs to the 'phage' integrase family.</text>
</comment>
<dbReference type="Gene3D" id="1.10.443.10">
    <property type="entry name" value="Intergrase catalytic core"/>
    <property type="match status" value="1"/>
</dbReference>
<evidence type="ECO:0000256" key="3">
    <source>
        <dbReference type="ARBA" id="ARBA00023125"/>
    </source>
</evidence>
<name>A0A139KR38_9BACE</name>
<dbReference type="PROSITE" id="PS51900">
    <property type="entry name" value="CB"/>
    <property type="match status" value="1"/>
</dbReference>
<dbReference type="SUPFAM" id="SSF56349">
    <property type="entry name" value="DNA breaking-rejoining enzymes"/>
    <property type="match status" value="1"/>
</dbReference>
<dbReference type="InterPro" id="IPR011010">
    <property type="entry name" value="DNA_brk_join_enz"/>
</dbReference>
<dbReference type="InterPro" id="IPR050090">
    <property type="entry name" value="Tyrosine_recombinase_XerCD"/>
</dbReference>
<gene>
    <name evidence="8" type="ORF">HMPREF2531_04857</name>
</gene>
<evidence type="ECO:0000256" key="4">
    <source>
        <dbReference type="ARBA" id="ARBA00023172"/>
    </source>
</evidence>